<dbReference type="Proteomes" id="UP000245956">
    <property type="component" value="Unassembled WGS sequence"/>
</dbReference>
<keyword evidence="2" id="KW-0732">Signal</keyword>
<evidence type="ECO:0000256" key="1">
    <source>
        <dbReference type="SAM" id="MobiDB-lite"/>
    </source>
</evidence>
<evidence type="ECO:0000313" key="4">
    <source>
        <dbReference type="Proteomes" id="UP000245956"/>
    </source>
</evidence>
<feature type="region of interest" description="Disordered" evidence="1">
    <location>
        <begin position="28"/>
        <end position="47"/>
    </location>
</feature>
<reference evidence="3 4" key="1">
    <citation type="journal article" date="2016" name="Front. Microbiol.">
        <title>Genome and transcriptome sequences reveal the specific parasitism of the nematophagous Purpureocillium lilacinum 36-1.</title>
        <authorList>
            <person name="Xie J."/>
            <person name="Li S."/>
            <person name="Mo C."/>
            <person name="Xiao X."/>
            <person name="Peng D."/>
            <person name="Wang G."/>
            <person name="Xiao Y."/>
        </authorList>
    </citation>
    <scope>NUCLEOTIDE SEQUENCE [LARGE SCALE GENOMIC DNA]</scope>
    <source>
        <strain evidence="3 4">36-1</strain>
    </source>
</reference>
<evidence type="ECO:0000313" key="3">
    <source>
        <dbReference type="EMBL" id="PWI75972.1"/>
    </source>
</evidence>
<accession>A0A2U3ENA8</accession>
<feature type="compositionally biased region" description="Polar residues" evidence="1">
    <location>
        <begin position="37"/>
        <end position="46"/>
    </location>
</feature>
<evidence type="ECO:0000256" key="2">
    <source>
        <dbReference type="SAM" id="SignalP"/>
    </source>
</evidence>
<name>A0A2U3ENA8_PURLI</name>
<gene>
    <name evidence="3" type="ORF">PCL_06630</name>
</gene>
<protein>
    <submittedName>
        <fullName evidence="3">Uncharacterized protein</fullName>
    </submittedName>
</protein>
<feature type="chain" id="PRO_5015730949" evidence="2">
    <location>
        <begin position="18"/>
        <end position="132"/>
    </location>
</feature>
<dbReference type="EMBL" id="LCWV01000002">
    <property type="protein sequence ID" value="PWI75972.1"/>
    <property type="molecule type" value="Genomic_DNA"/>
</dbReference>
<feature type="signal peptide" evidence="2">
    <location>
        <begin position="1"/>
        <end position="17"/>
    </location>
</feature>
<sequence>MHLSWILGLGMAVLAAAAPHGDARRAAEVNGVRRSGDSTTTMQSTRSEVERRLLRGTLYCSDTMGWAAAKSCSATCNTWDEVVWNTSRCARTSDLAHDLGEYCMCLPVCVQPRCDATEGQGQGNKGGNAKTT</sequence>
<comment type="caution">
    <text evidence="3">The sequence shown here is derived from an EMBL/GenBank/DDBJ whole genome shotgun (WGS) entry which is preliminary data.</text>
</comment>
<dbReference type="AlphaFoldDB" id="A0A2U3ENA8"/>
<proteinExistence type="predicted"/>
<organism evidence="3 4">
    <name type="scientific">Purpureocillium lilacinum</name>
    <name type="common">Paecilomyces lilacinus</name>
    <dbReference type="NCBI Taxonomy" id="33203"/>
    <lineage>
        <taxon>Eukaryota</taxon>
        <taxon>Fungi</taxon>
        <taxon>Dikarya</taxon>
        <taxon>Ascomycota</taxon>
        <taxon>Pezizomycotina</taxon>
        <taxon>Sordariomycetes</taxon>
        <taxon>Hypocreomycetidae</taxon>
        <taxon>Hypocreales</taxon>
        <taxon>Ophiocordycipitaceae</taxon>
        <taxon>Purpureocillium</taxon>
    </lineage>
</organism>